<comment type="caution">
    <text evidence="1">The sequence shown here is derived from an EMBL/GenBank/DDBJ whole genome shotgun (WGS) entry which is preliminary data.</text>
</comment>
<name>A0ACC2IBY8_9PEZI</name>
<reference evidence="1" key="1">
    <citation type="submission" date="2022-11" db="EMBL/GenBank/DDBJ databases">
        <title>Genome Sequence of Nemania bipapillata.</title>
        <authorList>
            <person name="Buettner E."/>
        </authorList>
    </citation>
    <scope>NUCLEOTIDE SEQUENCE</scope>
    <source>
        <strain evidence="1">CP14</strain>
    </source>
</reference>
<protein>
    <submittedName>
        <fullName evidence="1">Uncharacterized protein</fullName>
    </submittedName>
</protein>
<dbReference type="Proteomes" id="UP001153334">
    <property type="component" value="Unassembled WGS sequence"/>
</dbReference>
<sequence>MRHVVFLSTSQLLHAGAAKDDIRSVTRDHVIPWQHAQVEVALQDLGVPHTALRAGFFASNPLRIYLDKATRSEVNLLAPDIRHDPIDPADIGRAAGALLVNPPRGGGDFVYLNGPALLSQDEQWAVINRELAAAGRPPVRVNHVTSEEYLANLAAIGVPDVVANSLCKAMVHTRTLYTTEDHEAAKGNVEMITGRAPTSFEDFVRREIPRYFD</sequence>
<evidence type="ECO:0000313" key="1">
    <source>
        <dbReference type="EMBL" id="KAJ8112673.1"/>
    </source>
</evidence>
<keyword evidence="2" id="KW-1185">Reference proteome</keyword>
<proteinExistence type="predicted"/>
<evidence type="ECO:0000313" key="2">
    <source>
        <dbReference type="Proteomes" id="UP001153334"/>
    </source>
</evidence>
<gene>
    <name evidence="1" type="ORF">ONZ43_g5344</name>
</gene>
<dbReference type="EMBL" id="JAPESX010001623">
    <property type="protein sequence ID" value="KAJ8112673.1"/>
    <property type="molecule type" value="Genomic_DNA"/>
</dbReference>
<organism evidence="1 2">
    <name type="scientific">Nemania bipapillata</name>
    <dbReference type="NCBI Taxonomy" id="110536"/>
    <lineage>
        <taxon>Eukaryota</taxon>
        <taxon>Fungi</taxon>
        <taxon>Dikarya</taxon>
        <taxon>Ascomycota</taxon>
        <taxon>Pezizomycotina</taxon>
        <taxon>Sordariomycetes</taxon>
        <taxon>Xylariomycetidae</taxon>
        <taxon>Xylariales</taxon>
        <taxon>Xylariaceae</taxon>
        <taxon>Nemania</taxon>
    </lineage>
</organism>
<accession>A0ACC2IBY8</accession>